<dbReference type="InterPro" id="IPR041236">
    <property type="entry name" value="PriA_C"/>
</dbReference>
<dbReference type="HAMAP" id="MF_00983">
    <property type="entry name" value="PriA"/>
    <property type="match status" value="1"/>
</dbReference>
<dbReference type="InterPro" id="IPR042115">
    <property type="entry name" value="PriA_3primeBD_sf"/>
</dbReference>
<dbReference type="GO" id="GO:0016887">
    <property type="term" value="F:ATP hydrolysis activity"/>
    <property type="evidence" value="ECO:0007669"/>
    <property type="project" value="RHEA"/>
</dbReference>
<comment type="catalytic activity">
    <reaction evidence="11 12">
        <text>ATP + H2O = ADP + phosphate + H(+)</text>
        <dbReference type="Rhea" id="RHEA:13065"/>
        <dbReference type="ChEBI" id="CHEBI:15377"/>
        <dbReference type="ChEBI" id="CHEBI:15378"/>
        <dbReference type="ChEBI" id="CHEBI:30616"/>
        <dbReference type="ChEBI" id="CHEBI:43474"/>
        <dbReference type="ChEBI" id="CHEBI:456216"/>
        <dbReference type="EC" id="5.6.2.4"/>
    </reaction>
</comment>
<gene>
    <name evidence="12 14" type="primary">priA</name>
    <name evidence="14" type="ORF">ERCICUMA2628_665</name>
</gene>
<evidence type="ECO:0000256" key="6">
    <source>
        <dbReference type="ARBA" id="ARBA00022806"/>
    </source>
</evidence>
<evidence type="ECO:0000313" key="14">
    <source>
        <dbReference type="EMBL" id="VFP80330.1"/>
    </source>
</evidence>
<dbReference type="GO" id="GO:0003677">
    <property type="term" value="F:DNA binding"/>
    <property type="evidence" value="ECO:0007669"/>
    <property type="project" value="UniProtKB-UniRule"/>
</dbReference>
<evidence type="ECO:0000256" key="3">
    <source>
        <dbReference type="ARBA" id="ARBA00022723"/>
    </source>
</evidence>
<keyword evidence="10 12" id="KW-0413">Isomerase</keyword>
<feature type="binding site" evidence="12">
    <location>
        <position position="439"/>
    </location>
    <ligand>
        <name>Zn(2+)</name>
        <dbReference type="ChEBI" id="CHEBI:29105"/>
        <label>1</label>
    </ligand>
</feature>
<evidence type="ECO:0000256" key="4">
    <source>
        <dbReference type="ARBA" id="ARBA00022741"/>
    </source>
</evidence>
<feature type="binding site" evidence="12">
    <location>
        <position position="436"/>
    </location>
    <ligand>
        <name>Zn(2+)</name>
        <dbReference type="ChEBI" id="CHEBI:29105"/>
        <label>1</label>
    </ligand>
</feature>
<dbReference type="GO" id="GO:0006302">
    <property type="term" value="P:double-strand break repair"/>
    <property type="evidence" value="ECO:0007669"/>
    <property type="project" value="InterPro"/>
</dbReference>
<evidence type="ECO:0000256" key="2">
    <source>
        <dbReference type="ARBA" id="ARBA00022705"/>
    </source>
</evidence>
<dbReference type="GO" id="GO:0006270">
    <property type="term" value="P:DNA replication initiation"/>
    <property type="evidence" value="ECO:0007669"/>
    <property type="project" value="TreeGrafter"/>
</dbReference>
<dbReference type="PANTHER" id="PTHR30580:SF0">
    <property type="entry name" value="PRIMOSOMAL PROTEIN N"/>
    <property type="match status" value="1"/>
</dbReference>
<dbReference type="PROSITE" id="PS51192">
    <property type="entry name" value="HELICASE_ATP_BIND_1"/>
    <property type="match status" value="1"/>
</dbReference>
<comment type="function">
    <text evidence="12">Initiates the restart of stalled replication forks, which reloads the replicative helicase on sites other than the origin of replication. Recognizes and binds to abandoned replication forks and remodels them to uncover a helicase loading site. Promotes assembly of the primosome at these replication forks.</text>
</comment>
<evidence type="ECO:0000256" key="12">
    <source>
        <dbReference type="HAMAP-Rule" id="MF_00983"/>
    </source>
</evidence>
<feature type="domain" description="Helicase ATP-binding" evidence="13">
    <location>
        <begin position="212"/>
        <end position="378"/>
    </location>
</feature>
<evidence type="ECO:0000256" key="10">
    <source>
        <dbReference type="ARBA" id="ARBA00023235"/>
    </source>
</evidence>
<dbReference type="PANTHER" id="PTHR30580">
    <property type="entry name" value="PRIMOSOMAL PROTEIN N"/>
    <property type="match status" value="1"/>
</dbReference>
<dbReference type="SUPFAM" id="SSF52540">
    <property type="entry name" value="P-loop containing nucleoside triphosphate hydrolases"/>
    <property type="match status" value="1"/>
</dbReference>
<dbReference type="Proteomes" id="UP000294412">
    <property type="component" value="Chromosome"/>
</dbReference>
<dbReference type="EC" id="5.6.2.4" evidence="12"/>
<comment type="catalytic activity">
    <reaction evidence="12">
        <text>Couples ATP hydrolysis with the unwinding of duplex DNA by translocating in the 3'-5' direction.</text>
        <dbReference type="EC" id="5.6.2.4"/>
    </reaction>
</comment>
<dbReference type="GO" id="GO:0006269">
    <property type="term" value="P:DNA replication, synthesis of primer"/>
    <property type="evidence" value="ECO:0007669"/>
    <property type="project" value="UniProtKB-KW"/>
</dbReference>
<comment type="cofactor">
    <cofactor evidence="12">
        <name>Zn(2+)</name>
        <dbReference type="ChEBI" id="CHEBI:29105"/>
    </cofactor>
    <text evidence="12">Binds 2 zinc ions per subunit.</text>
</comment>
<dbReference type="Gene3D" id="3.40.1440.60">
    <property type="entry name" value="PriA, 3(prime) DNA-binding domain"/>
    <property type="match status" value="1"/>
</dbReference>
<dbReference type="InterPro" id="IPR014001">
    <property type="entry name" value="Helicase_ATP-bd"/>
</dbReference>
<dbReference type="InterPro" id="IPR005259">
    <property type="entry name" value="PriA"/>
</dbReference>
<dbReference type="InterPro" id="IPR041222">
    <property type="entry name" value="PriA_3primeBD"/>
</dbReference>
<sequence>MYIVQVALPVFQNHYFDYILPKNIKNIVIGGRVRVPFNNKKIIGIVINISKTYHYSLNYFPTIYEVLDSSSLYHPVLWYTLKIIADYYHFSLGQILFHSIPPLLRQGYLLDKSLYNKMINNKFIEIENILYNSAYYTKTKNLITSSTDELNFKNNFNKFYPKKYSVQICHSKHTYTSKKYKKIGKNLYFNYIKNNIFFTLNQEQNDAVKTIEATYNKFCVWLLNDINIQNQTKIYLKILETILIQKKQVLVLLPTINLIFYLLPLLFERFSVKIDILHSKLTPLERLNVWRRAREGKTYIVIGTRSVLFTPFTTLGMIIMYEEHEQSYIHNESCQYHARDLAILRAKQENVPIIMGSITPTLETLYNVQLGKYKKITFKEDLKSLEIKRILVDLKNTIMQNGLSLILIQKITQHLQKNNQVFLFLSHYNFSPVLLCQECKWIPKCTRCNYNYIVCKKKKQLYCRYCNKRCPIPFQCLRCDSTYLLQIGLGIEQIKNTLNTLFPDIPLIHINHNKTCYKNSLNIKCLENSCSGAHILLCTKMTSQIHYFSKITLIAFINIDSILFSANFRTIEHFTQLYYCILKLIENTQQKVDIILQTYYPNHSLLQTLLYKKYDVFATQELFTRKCMLLPPYIHQVFFCAEGYNNQKVYQFLKKIIIFLQSDSSYNSLFRMIGPHPSLKSKIKGRYRWTIIIQHPSRLILYRLIKNTRQFICTSSNEHNIKWNFFLYSENN</sequence>
<comment type="similarity">
    <text evidence="12">Belongs to the helicase family. PriA subfamily.</text>
</comment>
<dbReference type="GO" id="GO:0006310">
    <property type="term" value="P:DNA recombination"/>
    <property type="evidence" value="ECO:0007669"/>
    <property type="project" value="InterPro"/>
</dbReference>
<dbReference type="GO" id="GO:0008270">
    <property type="term" value="F:zinc ion binding"/>
    <property type="evidence" value="ECO:0007669"/>
    <property type="project" value="UniProtKB-UniRule"/>
</dbReference>
<feature type="binding site" evidence="12">
    <location>
        <position position="466"/>
    </location>
    <ligand>
        <name>Zn(2+)</name>
        <dbReference type="ChEBI" id="CHEBI:29105"/>
        <label>2</label>
    </ligand>
</feature>
<keyword evidence="5 12" id="KW-0378">Hydrolase</keyword>
<feature type="binding site" evidence="12">
    <location>
        <position position="479"/>
    </location>
    <ligand>
        <name>Zn(2+)</name>
        <dbReference type="ChEBI" id="CHEBI:29105"/>
        <label>1</label>
    </ligand>
</feature>
<evidence type="ECO:0000259" key="13">
    <source>
        <dbReference type="PROSITE" id="PS51192"/>
    </source>
</evidence>
<keyword evidence="1 12" id="KW-0639">Primosome</keyword>
<evidence type="ECO:0000256" key="5">
    <source>
        <dbReference type="ARBA" id="ARBA00022801"/>
    </source>
</evidence>
<protein>
    <recommendedName>
        <fullName evidence="12">Replication restart protein PriA</fullName>
    </recommendedName>
    <alternativeName>
        <fullName evidence="12">ATP-dependent DNA helicase PriA</fullName>
        <ecNumber evidence="12">5.6.2.4</ecNumber>
    </alternativeName>
    <alternativeName>
        <fullName evidence="12">DNA 3'-5' helicase PriA</fullName>
    </alternativeName>
</protein>
<dbReference type="GO" id="GO:1990077">
    <property type="term" value="C:primosome complex"/>
    <property type="evidence" value="ECO:0007669"/>
    <property type="project" value="UniProtKB-UniRule"/>
</dbReference>
<evidence type="ECO:0000256" key="9">
    <source>
        <dbReference type="ARBA" id="ARBA00023125"/>
    </source>
</evidence>
<dbReference type="Gene3D" id="3.40.50.300">
    <property type="entry name" value="P-loop containing nucleotide triphosphate hydrolases"/>
    <property type="match status" value="1"/>
</dbReference>
<feature type="binding site" evidence="12">
    <location>
        <position position="476"/>
    </location>
    <ligand>
        <name>Zn(2+)</name>
        <dbReference type="ChEBI" id="CHEBI:29105"/>
        <label>1</label>
    </ligand>
</feature>
<keyword evidence="6 12" id="KW-0347">Helicase</keyword>
<keyword evidence="2 12" id="KW-0235">DNA replication</keyword>
<feature type="binding site" evidence="12">
    <location>
        <position position="463"/>
    </location>
    <ligand>
        <name>Zn(2+)</name>
        <dbReference type="ChEBI" id="CHEBI:29105"/>
        <label>2</label>
    </ligand>
</feature>
<dbReference type="AlphaFoldDB" id="A0A451D3V6"/>
<keyword evidence="3 12" id="KW-0479">Metal-binding</keyword>
<dbReference type="GO" id="GO:0005524">
    <property type="term" value="F:ATP binding"/>
    <property type="evidence" value="ECO:0007669"/>
    <property type="project" value="UniProtKB-UniRule"/>
</dbReference>
<dbReference type="GO" id="GO:0043138">
    <property type="term" value="F:3'-5' DNA helicase activity"/>
    <property type="evidence" value="ECO:0007669"/>
    <property type="project" value="UniProtKB-EC"/>
</dbReference>
<evidence type="ECO:0000256" key="1">
    <source>
        <dbReference type="ARBA" id="ARBA00022515"/>
    </source>
</evidence>
<keyword evidence="9 12" id="KW-0238">DNA-binding</keyword>
<dbReference type="InterPro" id="IPR027417">
    <property type="entry name" value="P-loop_NTPase"/>
</dbReference>
<name>A0A451D3V6_9GAMM</name>
<feature type="binding site" evidence="12">
    <location>
        <position position="445"/>
    </location>
    <ligand>
        <name>Zn(2+)</name>
        <dbReference type="ChEBI" id="CHEBI:29105"/>
        <label>2</label>
    </ligand>
</feature>
<organism evidence="14 15">
    <name type="scientific">Candidatus Erwinia haradaeae</name>
    <dbReference type="NCBI Taxonomy" id="1922217"/>
    <lineage>
        <taxon>Bacteria</taxon>
        <taxon>Pseudomonadati</taxon>
        <taxon>Pseudomonadota</taxon>
        <taxon>Gammaproteobacteria</taxon>
        <taxon>Enterobacterales</taxon>
        <taxon>Erwiniaceae</taxon>
        <taxon>Erwinia</taxon>
    </lineage>
</organism>
<evidence type="ECO:0000313" key="15">
    <source>
        <dbReference type="Proteomes" id="UP000294412"/>
    </source>
</evidence>
<dbReference type="EMBL" id="LR217703">
    <property type="protein sequence ID" value="VFP80330.1"/>
    <property type="molecule type" value="Genomic_DNA"/>
</dbReference>
<dbReference type="Pfam" id="PF18074">
    <property type="entry name" value="PriA_C"/>
    <property type="match status" value="1"/>
</dbReference>
<keyword evidence="7 12" id="KW-0862">Zinc</keyword>
<keyword evidence="8 12" id="KW-0067">ATP-binding</keyword>
<reference evidence="14 15" key="1">
    <citation type="submission" date="2019-02" db="EMBL/GenBank/DDBJ databases">
        <authorList>
            <person name="Manzano-Marin A."/>
            <person name="Manzano-Marin A."/>
        </authorList>
    </citation>
    <scope>NUCLEOTIDE SEQUENCE [LARGE SCALE GENOMIC DNA]</scope>
    <source>
        <strain evidence="14 15">ErCicuneomaculata</strain>
    </source>
</reference>
<dbReference type="NCBIfam" id="TIGR00595">
    <property type="entry name" value="priA"/>
    <property type="match status" value="1"/>
</dbReference>
<keyword evidence="4 12" id="KW-0547">Nucleotide-binding</keyword>
<proteinExistence type="inferred from homology"/>
<comment type="subunit">
    <text evidence="12">Component of the replication restart primosome.</text>
</comment>
<feature type="binding site" evidence="12">
    <location>
        <position position="448"/>
    </location>
    <ligand>
        <name>Zn(2+)</name>
        <dbReference type="ChEBI" id="CHEBI:29105"/>
        <label>2</label>
    </ligand>
</feature>
<evidence type="ECO:0000256" key="11">
    <source>
        <dbReference type="ARBA" id="ARBA00048988"/>
    </source>
</evidence>
<accession>A0A451D3V6</accession>
<evidence type="ECO:0000256" key="7">
    <source>
        <dbReference type="ARBA" id="ARBA00022833"/>
    </source>
</evidence>
<dbReference type="FunFam" id="3.40.50.300:FF:000489">
    <property type="entry name" value="Primosome assembly protein PriA"/>
    <property type="match status" value="1"/>
</dbReference>
<dbReference type="Pfam" id="PF17764">
    <property type="entry name" value="PriA_3primeBD"/>
    <property type="match status" value="1"/>
</dbReference>
<evidence type="ECO:0000256" key="8">
    <source>
        <dbReference type="ARBA" id="ARBA00022840"/>
    </source>
</evidence>